<evidence type="ECO:0000256" key="1">
    <source>
        <dbReference type="SAM" id="MobiDB-lite"/>
    </source>
</evidence>
<sequence length="174" mass="19449">MRSWEIVGTRHSGWEGGVAADRSGGERTRYQHTASGGMESQQAIQVYNPSMAALNRARSALATAQRSELSWLLREFFAELENFCPVQGNILAPERRSPLPVWWPRKPLQDITDVLNIHYEAPADLTEKGKKKKAQAYCWSTGKETTPRGQTRSSSKATASSNNNRGSLLRKGFR</sequence>
<name>A0ABD3HXZ9_9MARC</name>
<protein>
    <submittedName>
        <fullName evidence="2">Uncharacterized protein</fullName>
    </submittedName>
</protein>
<reference evidence="2 3" key="1">
    <citation type="submission" date="2024-09" db="EMBL/GenBank/DDBJ databases">
        <title>Chromosome-scale assembly of Riccia sorocarpa.</title>
        <authorList>
            <person name="Paukszto L."/>
        </authorList>
    </citation>
    <scope>NUCLEOTIDE SEQUENCE [LARGE SCALE GENOMIC DNA]</scope>
    <source>
        <strain evidence="2">LP-2024</strain>
        <tissue evidence="2">Aerial parts of the thallus</tissue>
    </source>
</reference>
<evidence type="ECO:0000313" key="2">
    <source>
        <dbReference type="EMBL" id="KAL3696345.1"/>
    </source>
</evidence>
<proteinExistence type="predicted"/>
<dbReference type="Proteomes" id="UP001633002">
    <property type="component" value="Unassembled WGS sequence"/>
</dbReference>
<dbReference type="EMBL" id="JBJQOH010000002">
    <property type="protein sequence ID" value="KAL3696345.1"/>
    <property type="molecule type" value="Genomic_DNA"/>
</dbReference>
<accession>A0ABD3HXZ9</accession>
<organism evidence="2 3">
    <name type="scientific">Riccia sorocarpa</name>
    <dbReference type="NCBI Taxonomy" id="122646"/>
    <lineage>
        <taxon>Eukaryota</taxon>
        <taxon>Viridiplantae</taxon>
        <taxon>Streptophyta</taxon>
        <taxon>Embryophyta</taxon>
        <taxon>Marchantiophyta</taxon>
        <taxon>Marchantiopsida</taxon>
        <taxon>Marchantiidae</taxon>
        <taxon>Marchantiales</taxon>
        <taxon>Ricciaceae</taxon>
        <taxon>Riccia</taxon>
    </lineage>
</organism>
<dbReference type="AlphaFoldDB" id="A0ABD3HXZ9"/>
<feature type="compositionally biased region" description="Low complexity" evidence="1">
    <location>
        <begin position="151"/>
        <end position="165"/>
    </location>
</feature>
<evidence type="ECO:0000313" key="3">
    <source>
        <dbReference type="Proteomes" id="UP001633002"/>
    </source>
</evidence>
<keyword evidence="3" id="KW-1185">Reference proteome</keyword>
<comment type="caution">
    <text evidence="2">The sequence shown here is derived from an EMBL/GenBank/DDBJ whole genome shotgun (WGS) entry which is preliminary data.</text>
</comment>
<feature type="region of interest" description="Disordered" evidence="1">
    <location>
        <begin position="140"/>
        <end position="174"/>
    </location>
</feature>
<gene>
    <name evidence="2" type="ORF">R1sor_010421</name>
</gene>